<comment type="subcellular location">
    <subcellularLocation>
        <location evidence="3">Cell membrane</location>
    </subcellularLocation>
    <subcellularLocation>
        <location evidence="2">Membrane</location>
        <topology evidence="2">Multi-pass membrane protein</topology>
    </subcellularLocation>
</comment>
<dbReference type="EMBL" id="BOPV01000001">
    <property type="protein sequence ID" value="GIL39810.1"/>
    <property type="molecule type" value="Genomic_DNA"/>
</dbReference>
<dbReference type="SUPFAM" id="SSF103473">
    <property type="entry name" value="MFS general substrate transporter"/>
    <property type="match status" value="1"/>
</dbReference>
<feature type="transmembrane region" description="Helical" evidence="8">
    <location>
        <begin position="159"/>
        <end position="179"/>
    </location>
</feature>
<dbReference type="GO" id="GO:0016020">
    <property type="term" value="C:membrane"/>
    <property type="evidence" value="ECO:0007669"/>
    <property type="project" value="UniProtKB-SubCell"/>
</dbReference>
<evidence type="ECO:0000256" key="7">
    <source>
        <dbReference type="ARBA" id="ARBA00023136"/>
    </source>
</evidence>
<keyword evidence="11" id="KW-1185">Reference proteome</keyword>
<proteinExistence type="inferred from homology"/>
<sequence>MSRGLYVVLATMMLDAIGIGIVMPILPGLLRALGREGDVANEYGLLVTLYALMQFLFAPLLGLLSDRFGRRPILLISLAGAAVDYLVMATTPYLWVIYAGRAIAGVTGANMAVANAYIADITDETNRAQRFGLLSAAFGVGFIIGPALGGWLGADSLRAPFVAAALLNGVNFLVGLFLLPEPARVRSTVVAWRDANPFRAMHSALRGPVLGPLLVVFGLMAMVGTVGHVMWVISNQDRFGWDLQTIGLSLTAFGALHAIAQAFVAGPAVKRLGERGAFVMSCIFDGLAYIVIGVTGQGWVVLAMIPLLCLGGIGQPAVQALLSNSVSEDRQGELQGLIAALTSIAVIVSPLVFTTIYAWTTPALPGAVWLIGAALYVPCVALLLRTKAQAPISSPAST</sequence>
<protein>
    <submittedName>
        <fullName evidence="10">Tetracycline efflux MFS transporter Tet(A)</fullName>
    </submittedName>
</protein>
<evidence type="ECO:0000259" key="9">
    <source>
        <dbReference type="PROSITE" id="PS50850"/>
    </source>
</evidence>
<dbReference type="PRINTS" id="PR01035">
    <property type="entry name" value="TCRTETA"/>
</dbReference>
<evidence type="ECO:0000313" key="10">
    <source>
        <dbReference type="EMBL" id="GIL39810.1"/>
    </source>
</evidence>
<comment type="function">
    <text evidence="1">Resistance to tetracycline by an active tetracycline efflux. This is an energy-dependent process that decreases the accumulation of the antibiotic in whole cells. This protein functions as a metal-tetracycline/H(+) antiporter.</text>
</comment>
<dbReference type="InterPro" id="IPR020846">
    <property type="entry name" value="MFS_dom"/>
</dbReference>
<feature type="transmembrane region" description="Helical" evidence="8">
    <location>
        <begin position="245"/>
        <end position="264"/>
    </location>
</feature>
<dbReference type="CDD" id="cd17388">
    <property type="entry name" value="MFS_TetA"/>
    <property type="match status" value="1"/>
</dbReference>
<evidence type="ECO:0000256" key="6">
    <source>
        <dbReference type="ARBA" id="ARBA00022989"/>
    </source>
</evidence>
<dbReference type="Pfam" id="PF07690">
    <property type="entry name" value="MFS_1"/>
    <property type="match status" value="1"/>
</dbReference>
<feature type="transmembrane region" description="Helical" evidence="8">
    <location>
        <begin position="366"/>
        <end position="384"/>
    </location>
</feature>
<gene>
    <name evidence="10" type="ORF">TMPK1_20470</name>
</gene>
<comment type="caution">
    <text evidence="10">The sequence shown here is derived from an EMBL/GenBank/DDBJ whole genome shotgun (WGS) entry which is preliminary data.</text>
</comment>
<reference evidence="10" key="1">
    <citation type="submission" date="2021-02" db="EMBL/GenBank/DDBJ databases">
        <title>Genome sequence of Rhodospirillales sp. strain TMPK1 isolated from soil.</title>
        <authorList>
            <person name="Nakai R."/>
            <person name="Kusada H."/>
            <person name="Tamaki H."/>
        </authorList>
    </citation>
    <scope>NUCLEOTIDE SEQUENCE</scope>
    <source>
        <strain evidence="10">TMPK1</strain>
    </source>
</reference>
<accession>A0A8S8XFH1</accession>
<evidence type="ECO:0000256" key="3">
    <source>
        <dbReference type="ARBA" id="ARBA00004236"/>
    </source>
</evidence>
<evidence type="ECO:0000313" key="11">
    <source>
        <dbReference type="Proteomes" id="UP000681075"/>
    </source>
</evidence>
<keyword evidence="5 8" id="KW-0812">Transmembrane</keyword>
<name>A0A8S8XFH1_9PROT</name>
<feature type="transmembrane region" description="Helical" evidence="8">
    <location>
        <begin position="43"/>
        <end position="61"/>
    </location>
</feature>
<feature type="transmembrane region" description="Helical" evidence="8">
    <location>
        <begin position="73"/>
        <end position="96"/>
    </location>
</feature>
<dbReference type="PANTHER" id="PTHR23507:SF1">
    <property type="entry name" value="FI18259P1-RELATED"/>
    <property type="match status" value="1"/>
</dbReference>
<dbReference type="Gene3D" id="1.20.1250.20">
    <property type="entry name" value="MFS general substrate transporter like domains"/>
    <property type="match status" value="1"/>
</dbReference>
<dbReference type="InterPro" id="IPR011701">
    <property type="entry name" value="MFS"/>
</dbReference>
<feature type="transmembrane region" description="Helical" evidence="8">
    <location>
        <begin position="300"/>
        <end position="322"/>
    </location>
</feature>
<keyword evidence="6 8" id="KW-1133">Transmembrane helix</keyword>
<dbReference type="InterPro" id="IPR001958">
    <property type="entry name" value="Tet-R_TetA/multi-R_MdtG-like"/>
</dbReference>
<evidence type="ECO:0000256" key="8">
    <source>
        <dbReference type="SAM" id="Phobius"/>
    </source>
</evidence>
<feature type="transmembrane region" description="Helical" evidence="8">
    <location>
        <begin position="5"/>
        <end position="23"/>
    </location>
</feature>
<feature type="transmembrane region" description="Helical" evidence="8">
    <location>
        <begin position="334"/>
        <end position="360"/>
    </location>
</feature>
<organism evidence="10 11">
    <name type="scientific">Roseiterribacter gracilis</name>
    <dbReference type="NCBI Taxonomy" id="2812848"/>
    <lineage>
        <taxon>Bacteria</taxon>
        <taxon>Pseudomonadati</taxon>
        <taxon>Pseudomonadota</taxon>
        <taxon>Alphaproteobacteria</taxon>
        <taxon>Rhodospirillales</taxon>
        <taxon>Roseiterribacteraceae</taxon>
        <taxon>Roseiterribacter</taxon>
    </lineage>
</organism>
<comment type="similarity">
    <text evidence="4">Belongs to the major facilitator superfamily. TCR/Tet family.</text>
</comment>
<evidence type="ECO:0000256" key="1">
    <source>
        <dbReference type="ARBA" id="ARBA00003279"/>
    </source>
</evidence>
<dbReference type="InterPro" id="IPR005829">
    <property type="entry name" value="Sugar_transporter_CS"/>
</dbReference>
<dbReference type="PROSITE" id="PS00216">
    <property type="entry name" value="SUGAR_TRANSPORT_1"/>
    <property type="match status" value="1"/>
</dbReference>
<evidence type="ECO:0000256" key="5">
    <source>
        <dbReference type="ARBA" id="ARBA00022692"/>
    </source>
</evidence>
<dbReference type="GO" id="GO:0022857">
    <property type="term" value="F:transmembrane transporter activity"/>
    <property type="evidence" value="ECO:0007669"/>
    <property type="project" value="InterPro"/>
</dbReference>
<evidence type="ECO:0000256" key="4">
    <source>
        <dbReference type="ARBA" id="ARBA00007520"/>
    </source>
</evidence>
<feature type="transmembrane region" description="Helical" evidence="8">
    <location>
        <begin position="102"/>
        <end position="119"/>
    </location>
</feature>
<feature type="domain" description="Major facilitator superfamily (MFS) profile" evidence="9">
    <location>
        <begin position="4"/>
        <end position="390"/>
    </location>
</feature>
<dbReference type="Proteomes" id="UP000681075">
    <property type="component" value="Unassembled WGS sequence"/>
</dbReference>
<dbReference type="InterPro" id="IPR036259">
    <property type="entry name" value="MFS_trans_sf"/>
</dbReference>
<dbReference type="AlphaFoldDB" id="A0A8S8XFH1"/>
<dbReference type="RefSeq" id="WP_420242929.1">
    <property type="nucleotide sequence ID" value="NZ_BOPV01000001.1"/>
</dbReference>
<feature type="transmembrane region" description="Helical" evidence="8">
    <location>
        <begin position="209"/>
        <end position="233"/>
    </location>
</feature>
<feature type="transmembrane region" description="Helical" evidence="8">
    <location>
        <begin position="131"/>
        <end position="153"/>
    </location>
</feature>
<dbReference type="PROSITE" id="PS50850">
    <property type="entry name" value="MFS"/>
    <property type="match status" value="1"/>
</dbReference>
<feature type="transmembrane region" description="Helical" evidence="8">
    <location>
        <begin position="276"/>
        <end position="294"/>
    </location>
</feature>
<keyword evidence="7 8" id="KW-0472">Membrane</keyword>
<dbReference type="PANTHER" id="PTHR23507">
    <property type="entry name" value="ZGC:174356"/>
    <property type="match status" value="1"/>
</dbReference>
<evidence type="ECO:0000256" key="2">
    <source>
        <dbReference type="ARBA" id="ARBA00004141"/>
    </source>
</evidence>